<proteinExistence type="predicted"/>
<keyword evidence="4" id="KW-1185">Reference proteome</keyword>
<dbReference type="eggNOG" id="ENOG50337TQ">
    <property type="taxonomic scope" value="Bacteria"/>
</dbReference>
<reference evidence="4" key="1">
    <citation type="submission" date="2011-12" db="EMBL/GenBank/DDBJ databases">
        <title>Complete genome sequence of Streptomyces cattleya strain DSM 46488.</title>
        <authorList>
            <person name="Ou H.-Y."/>
            <person name="Li P."/>
            <person name="Zhao C."/>
            <person name="O'Hagan D."/>
            <person name="Deng Z."/>
        </authorList>
    </citation>
    <scope>NUCLEOTIDE SEQUENCE [LARGE SCALE GENOMIC DNA]</scope>
    <source>
        <strain evidence="4">ATCC 35852 / DSM 46488 / JCM 4925 / NBRC 14057 / NRRL 8057</strain>
    </source>
</reference>
<evidence type="ECO:0008006" key="5">
    <source>
        <dbReference type="Google" id="ProtNLM"/>
    </source>
</evidence>
<evidence type="ECO:0000256" key="2">
    <source>
        <dbReference type="SAM" id="SignalP"/>
    </source>
</evidence>
<feature type="signal peptide" evidence="2">
    <location>
        <begin position="1"/>
        <end position="24"/>
    </location>
</feature>
<evidence type="ECO:0000256" key="1">
    <source>
        <dbReference type="SAM" id="MobiDB-lite"/>
    </source>
</evidence>
<evidence type="ECO:0000313" key="4">
    <source>
        <dbReference type="Proteomes" id="UP000007842"/>
    </source>
</evidence>
<dbReference type="EMBL" id="CP003219">
    <property type="protein sequence ID" value="AEW92989.1"/>
    <property type="molecule type" value="Genomic_DNA"/>
</dbReference>
<sequence length="178" mass="18165">MRRSTATVTMTAALLLTAACSSSASDPHSNEALGKSSTPTAPSSAAGSAANASAAFKTVATAVPTAHLTGTVTAENDPNHLLGRPNQYTSKVTFSDSRVPAGDTSHLDATDIGKGGAIEAFATPADAEARAKYVQAVTKSMPALAEYDYQHGTILIRVSHFLTPAQAAAYKTAADKIS</sequence>
<name>G8WTA6_STREN</name>
<dbReference type="OrthoDB" id="3629459at2"/>
<organism evidence="3 4">
    <name type="scientific">Streptantibioticus cattleyicolor (strain ATCC 35852 / DSM 46488 / JCM 4925 / NBRC 14057 / NRRL 8057)</name>
    <name type="common">Streptomyces cattleya</name>
    <dbReference type="NCBI Taxonomy" id="1003195"/>
    <lineage>
        <taxon>Bacteria</taxon>
        <taxon>Bacillati</taxon>
        <taxon>Actinomycetota</taxon>
        <taxon>Actinomycetes</taxon>
        <taxon>Kitasatosporales</taxon>
        <taxon>Streptomycetaceae</taxon>
        <taxon>Streptantibioticus</taxon>
    </lineage>
</organism>
<accession>G8WTA6</accession>
<dbReference type="PROSITE" id="PS51257">
    <property type="entry name" value="PROKAR_LIPOPROTEIN"/>
    <property type="match status" value="1"/>
</dbReference>
<feature type="region of interest" description="Disordered" evidence="1">
    <location>
        <begin position="24"/>
        <end position="46"/>
    </location>
</feature>
<dbReference type="HOGENOM" id="CLU_129342_0_0_11"/>
<feature type="compositionally biased region" description="Low complexity" evidence="1">
    <location>
        <begin position="34"/>
        <end position="46"/>
    </location>
</feature>
<feature type="chain" id="PRO_5003518455" description="Lipoprotein" evidence="2">
    <location>
        <begin position="25"/>
        <end position="178"/>
    </location>
</feature>
<evidence type="ECO:0000313" key="3">
    <source>
        <dbReference type="EMBL" id="AEW92989.1"/>
    </source>
</evidence>
<dbReference type="Proteomes" id="UP000007842">
    <property type="component" value="Chromosome"/>
</dbReference>
<dbReference type="KEGG" id="scy:SCATT_06180"/>
<dbReference type="PATRIC" id="fig|1003195.29.peg.618"/>
<keyword evidence="2" id="KW-0732">Signal</keyword>
<dbReference type="AlphaFoldDB" id="G8WTA6"/>
<gene>
    <name evidence="3" type="ordered locus">SCATT_06180</name>
</gene>
<protein>
    <recommendedName>
        <fullName evidence="5">Lipoprotein</fullName>
    </recommendedName>
</protein>